<dbReference type="AlphaFoldDB" id="A0A6P8G5X6"/>
<keyword evidence="3" id="KW-1185">Reference proteome</keyword>
<proteinExistence type="predicted"/>
<evidence type="ECO:0000256" key="1">
    <source>
        <dbReference type="SAM" id="MobiDB-lite"/>
    </source>
</evidence>
<feature type="region of interest" description="Disordered" evidence="1">
    <location>
        <begin position="69"/>
        <end position="114"/>
    </location>
</feature>
<dbReference type="GO" id="GO:0005634">
    <property type="term" value="C:nucleus"/>
    <property type="evidence" value="ECO:0007669"/>
    <property type="project" value="TreeGrafter"/>
</dbReference>
<accession>A0A6P8G5X6</accession>
<reference evidence="4" key="1">
    <citation type="submission" date="2025-08" db="UniProtKB">
        <authorList>
            <consortium name="RefSeq"/>
        </authorList>
    </citation>
    <scope>IDENTIFICATION</scope>
</reference>
<dbReference type="GeneID" id="116222093"/>
<dbReference type="RefSeq" id="XP_031430715.2">
    <property type="nucleotide sequence ID" value="XM_031574855.2"/>
</dbReference>
<feature type="compositionally biased region" description="Polar residues" evidence="1">
    <location>
        <begin position="88"/>
        <end position="100"/>
    </location>
</feature>
<evidence type="ECO:0000313" key="3">
    <source>
        <dbReference type="Proteomes" id="UP000515152"/>
    </source>
</evidence>
<feature type="compositionally biased region" description="Basic and acidic residues" evidence="1">
    <location>
        <begin position="70"/>
        <end position="87"/>
    </location>
</feature>
<dbReference type="GO" id="GO:0006357">
    <property type="term" value="P:regulation of transcription by RNA polymerase II"/>
    <property type="evidence" value="ECO:0007669"/>
    <property type="project" value="TreeGrafter"/>
</dbReference>
<dbReference type="GO" id="GO:0005667">
    <property type="term" value="C:transcription regulator complex"/>
    <property type="evidence" value="ECO:0007669"/>
    <property type="project" value="TreeGrafter"/>
</dbReference>
<dbReference type="InterPro" id="IPR006578">
    <property type="entry name" value="MADF-dom"/>
</dbReference>
<evidence type="ECO:0000259" key="2">
    <source>
        <dbReference type="PROSITE" id="PS51029"/>
    </source>
</evidence>
<gene>
    <name evidence="4" type="primary">LOC116222093</name>
</gene>
<protein>
    <submittedName>
        <fullName evidence="4">Uncharacterized protein LOC116222093</fullName>
    </submittedName>
</protein>
<dbReference type="PANTHER" id="PTHR12243:SF60">
    <property type="entry name" value="SI:CH211-15D5.12-RELATED"/>
    <property type="match status" value="1"/>
</dbReference>
<sequence length="230" mass="26354">MSTVVKCQGRWKDLRDQFSKKVQPRSGSAAGPQKEWKYSQALSFLVPHLQPRSSRSSLDQVDVEDWEALDLSHGEDVRDENDQHSQPDQHFQPGSSTSRPYNRPAARKRASAPAVSLEDRLLAMVQEPPQPMFLRVPQEEDEMLHFALSLVPLLNKLSGWGKLRAKIALLECLQGVHDLDQGHRQVQMQGPGLMRPWDQTSQPSHQSHPSHPLYAPPWHAQVQMWYRPRR</sequence>
<dbReference type="KEGG" id="char:116222093"/>
<dbReference type="Proteomes" id="UP000515152">
    <property type="component" value="Chromosome 10"/>
</dbReference>
<dbReference type="Pfam" id="PF10545">
    <property type="entry name" value="MADF_DNA_bdg"/>
    <property type="match status" value="1"/>
</dbReference>
<dbReference type="PANTHER" id="PTHR12243">
    <property type="entry name" value="MADF DOMAIN TRANSCRIPTION FACTOR"/>
    <property type="match status" value="1"/>
</dbReference>
<organism evidence="3 4">
    <name type="scientific">Clupea harengus</name>
    <name type="common">Atlantic herring</name>
    <dbReference type="NCBI Taxonomy" id="7950"/>
    <lineage>
        <taxon>Eukaryota</taxon>
        <taxon>Metazoa</taxon>
        <taxon>Chordata</taxon>
        <taxon>Craniata</taxon>
        <taxon>Vertebrata</taxon>
        <taxon>Euteleostomi</taxon>
        <taxon>Actinopterygii</taxon>
        <taxon>Neopterygii</taxon>
        <taxon>Teleostei</taxon>
        <taxon>Clupei</taxon>
        <taxon>Clupeiformes</taxon>
        <taxon>Clupeoidei</taxon>
        <taxon>Clupeidae</taxon>
        <taxon>Clupea</taxon>
    </lineage>
</organism>
<evidence type="ECO:0000313" key="4">
    <source>
        <dbReference type="RefSeq" id="XP_031430715.2"/>
    </source>
</evidence>
<name>A0A6P8G5X6_CLUHA</name>
<feature type="domain" description="MADF" evidence="2">
    <location>
        <begin position="1"/>
        <end position="50"/>
    </location>
</feature>
<dbReference type="OrthoDB" id="5803771at2759"/>
<dbReference type="InterPro" id="IPR039353">
    <property type="entry name" value="TF_Adf1"/>
</dbReference>
<dbReference type="PROSITE" id="PS51029">
    <property type="entry name" value="MADF"/>
    <property type="match status" value="1"/>
</dbReference>